<comment type="caution">
    <text evidence="4">The sequence shown here is derived from an EMBL/GenBank/DDBJ whole genome shotgun (WGS) entry which is preliminary data.</text>
</comment>
<gene>
    <name evidence="4" type="ORF">BCR35DRAFT_336992</name>
</gene>
<dbReference type="AlphaFoldDB" id="A0A1Y2G7Z6"/>
<dbReference type="PANTHER" id="PTHR10366">
    <property type="entry name" value="NAD DEPENDENT EPIMERASE/DEHYDRATASE"/>
    <property type="match status" value="1"/>
</dbReference>
<dbReference type="InterPro" id="IPR036291">
    <property type="entry name" value="NAD(P)-bd_dom_sf"/>
</dbReference>
<dbReference type="FunCoup" id="A0A1Y2G7Z6">
    <property type="interactions" value="53"/>
</dbReference>
<dbReference type="Gene3D" id="3.40.50.720">
    <property type="entry name" value="NAD(P)-binding Rossmann-like Domain"/>
    <property type="match status" value="1"/>
</dbReference>
<organism evidence="4 5">
    <name type="scientific">Leucosporidium creatinivorum</name>
    <dbReference type="NCBI Taxonomy" id="106004"/>
    <lineage>
        <taxon>Eukaryota</taxon>
        <taxon>Fungi</taxon>
        <taxon>Dikarya</taxon>
        <taxon>Basidiomycota</taxon>
        <taxon>Pucciniomycotina</taxon>
        <taxon>Microbotryomycetes</taxon>
        <taxon>Leucosporidiales</taxon>
        <taxon>Leucosporidium</taxon>
    </lineage>
</organism>
<dbReference type="Proteomes" id="UP000193467">
    <property type="component" value="Unassembled WGS sequence"/>
</dbReference>
<accession>A0A1Y2G7Z6</accession>
<dbReference type="GO" id="GO:0016616">
    <property type="term" value="F:oxidoreductase activity, acting on the CH-OH group of donors, NAD or NADP as acceptor"/>
    <property type="evidence" value="ECO:0007669"/>
    <property type="project" value="TreeGrafter"/>
</dbReference>
<evidence type="ECO:0000259" key="3">
    <source>
        <dbReference type="Pfam" id="PF01370"/>
    </source>
</evidence>
<sequence length="345" mass="37568">MSPAPSTSKLVLITGVSGFVGSATTLEFLQKGWRVRGTVRSQAKADAWLKKYPEHANNIEFVIVKELAEDGAFDEAIKGVDAVAHTASPFFTTFKDNVKDMLEPALKGTTSILKAAKSEPSVKSVVITSSLAAAQDISKGDDVGFTRTSEVWSPFVWEEACLFKVPIFTYLASKTFAEKAAWKFVEEEKPHFTMSTIVPPIILGPALQPVQSLSDLNLSAAAIWSIVDAEEIPMTAVPVFINVIDVAKAHYEAIARATSNRYLFIGGENSNSEIARILKEEFPEQAHRIPTKEAVGATPNPHWSWDSSPAERELGIQYTSLRDTVKAAGQQLFSAEKALRLGGQV</sequence>
<name>A0A1Y2G7Z6_9BASI</name>
<proteinExistence type="inferred from homology"/>
<evidence type="ECO:0000256" key="1">
    <source>
        <dbReference type="ARBA" id="ARBA00023002"/>
    </source>
</evidence>
<dbReference type="EMBL" id="MCGR01000001">
    <property type="protein sequence ID" value="ORY92678.1"/>
    <property type="molecule type" value="Genomic_DNA"/>
</dbReference>
<evidence type="ECO:0000313" key="4">
    <source>
        <dbReference type="EMBL" id="ORY92678.1"/>
    </source>
</evidence>
<evidence type="ECO:0000313" key="5">
    <source>
        <dbReference type="Proteomes" id="UP000193467"/>
    </source>
</evidence>
<keyword evidence="5" id="KW-1185">Reference proteome</keyword>
<dbReference type="OrthoDB" id="2735536at2759"/>
<dbReference type="PANTHER" id="PTHR10366:SF562">
    <property type="entry name" value="ALDEHYDE REDUCTASE II (AFU_ORTHOLOGUE AFUA_1G11360)"/>
    <property type="match status" value="1"/>
</dbReference>
<evidence type="ECO:0000256" key="2">
    <source>
        <dbReference type="ARBA" id="ARBA00023445"/>
    </source>
</evidence>
<feature type="domain" description="NAD-dependent epimerase/dehydratase" evidence="3">
    <location>
        <begin position="11"/>
        <end position="257"/>
    </location>
</feature>
<dbReference type="InParanoid" id="A0A1Y2G7Z6"/>
<dbReference type="InterPro" id="IPR050425">
    <property type="entry name" value="NAD(P)_dehydrat-like"/>
</dbReference>
<protein>
    <submittedName>
        <fullName evidence="4">NAD-P-binding protein</fullName>
    </submittedName>
</protein>
<comment type="similarity">
    <text evidence="2">Belongs to the NAD(P)-dependent epimerase/dehydratase family. Dihydroflavonol-4-reductase subfamily.</text>
</comment>
<dbReference type="STRING" id="106004.A0A1Y2G7Z6"/>
<reference evidence="4 5" key="1">
    <citation type="submission" date="2016-07" db="EMBL/GenBank/DDBJ databases">
        <title>Pervasive Adenine N6-methylation of Active Genes in Fungi.</title>
        <authorList>
            <consortium name="DOE Joint Genome Institute"/>
            <person name="Mondo S.J."/>
            <person name="Dannebaum R.O."/>
            <person name="Kuo R.C."/>
            <person name="Labutti K."/>
            <person name="Haridas S."/>
            <person name="Kuo A."/>
            <person name="Salamov A."/>
            <person name="Ahrendt S.R."/>
            <person name="Lipzen A."/>
            <person name="Sullivan W."/>
            <person name="Andreopoulos W.B."/>
            <person name="Clum A."/>
            <person name="Lindquist E."/>
            <person name="Daum C."/>
            <person name="Ramamoorthy G.K."/>
            <person name="Gryganskyi A."/>
            <person name="Culley D."/>
            <person name="Magnuson J.K."/>
            <person name="James T.Y."/>
            <person name="O'Malley M.A."/>
            <person name="Stajich J.E."/>
            <person name="Spatafora J.W."/>
            <person name="Visel A."/>
            <person name="Grigoriev I.V."/>
        </authorList>
    </citation>
    <scope>NUCLEOTIDE SEQUENCE [LARGE SCALE GENOMIC DNA]</scope>
    <source>
        <strain evidence="4 5">62-1032</strain>
    </source>
</reference>
<dbReference type="Pfam" id="PF01370">
    <property type="entry name" value="Epimerase"/>
    <property type="match status" value="1"/>
</dbReference>
<dbReference type="InterPro" id="IPR001509">
    <property type="entry name" value="Epimerase_deHydtase"/>
</dbReference>
<keyword evidence="1" id="KW-0560">Oxidoreductase</keyword>
<dbReference type="SUPFAM" id="SSF51735">
    <property type="entry name" value="NAD(P)-binding Rossmann-fold domains"/>
    <property type="match status" value="1"/>
</dbReference>